<sequence>MKTFIPYFAAILFSCSALADDVDMAGLQLGMSIDEAKGALLDYGVNASAIEEEKQYYTYSDGAKNHKTPSFIHSLSAHIEETEQGQSKADSFKLVFTPLPKAGRLVAIHRVRQNDVDPLSVAVYRQSLINQYGQPFDNAGPLDWIFPQGKINCLGASSTQITPPRTLNADTIMGLVFNKEGSRYQVNDFRNPEVKSLDECANWMSFQFGSMDEQPASHITATMVDVPTWVNAYEAAMEWVGELKQEAIEARQAGTRSPQL</sequence>
<organism evidence="2 3">
    <name type="scientific">Methylophaga marina</name>
    <dbReference type="NCBI Taxonomy" id="45495"/>
    <lineage>
        <taxon>Bacteria</taxon>
        <taxon>Pseudomonadati</taxon>
        <taxon>Pseudomonadota</taxon>
        <taxon>Gammaproteobacteria</taxon>
        <taxon>Thiotrichales</taxon>
        <taxon>Piscirickettsiaceae</taxon>
        <taxon>Methylophaga</taxon>
    </lineage>
</organism>
<dbReference type="EMBL" id="BAAADG010000003">
    <property type="protein sequence ID" value="GAA0218141.1"/>
    <property type="molecule type" value="Genomic_DNA"/>
</dbReference>
<dbReference type="PROSITE" id="PS51257">
    <property type="entry name" value="PROKAR_LIPOPROTEIN"/>
    <property type="match status" value="1"/>
</dbReference>
<protein>
    <submittedName>
        <fullName evidence="2">Uncharacterized protein</fullName>
    </submittedName>
</protein>
<accession>A0ABN0TCB9</accession>
<reference evidence="2 3" key="1">
    <citation type="journal article" date="2019" name="Int. J. Syst. Evol. Microbiol.">
        <title>The Global Catalogue of Microorganisms (GCM) 10K type strain sequencing project: providing services to taxonomists for standard genome sequencing and annotation.</title>
        <authorList>
            <consortium name="The Broad Institute Genomics Platform"/>
            <consortium name="The Broad Institute Genome Sequencing Center for Infectious Disease"/>
            <person name="Wu L."/>
            <person name="Ma J."/>
        </authorList>
    </citation>
    <scope>NUCLEOTIDE SEQUENCE [LARGE SCALE GENOMIC DNA]</scope>
    <source>
        <strain evidence="2 3">JCM 6886</strain>
    </source>
</reference>
<gene>
    <name evidence="2" type="ORF">GCM10008964_07100</name>
</gene>
<evidence type="ECO:0000313" key="3">
    <source>
        <dbReference type="Proteomes" id="UP001501476"/>
    </source>
</evidence>
<keyword evidence="1" id="KW-0732">Signal</keyword>
<dbReference type="RefSeq" id="WP_286304808.1">
    <property type="nucleotide sequence ID" value="NZ_AP027741.1"/>
</dbReference>
<evidence type="ECO:0000256" key="1">
    <source>
        <dbReference type="SAM" id="SignalP"/>
    </source>
</evidence>
<proteinExistence type="predicted"/>
<keyword evidence="3" id="KW-1185">Reference proteome</keyword>
<dbReference type="Proteomes" id="UP001501476">
    <property type="component" value="Unassembled WGS sequence"/>
</dbReference>
<feature type="signal peptide" evidence="1">
    <location>
        <begin position="1"/>
        <end position="19"/>
    </location>
</feature>
<name>A0ABN0TCB9_9GAMM</name>
<evidence type="ECO:0000313" key="2">
    <source>
        <dbReference type="EMBL" id="GAA0218141.1"/>
    </source>
</evidence>
<feature type="chain" id="PRO_5046373143" evidence="1">
    <location>
        <begin position="20"/>
        <end position="260"/>
    </location>
</feature>
<comment type="caution">
    <text evidence="2">The sequence shown here is derived from an EMBL/GenBank/DDBJ whole genome shotgun (WGS) entry which is preliminary data.</text>
</comment>